<dbReference type="AlphaFoldDB" id="A0A2G2XB18"/>
<dbReference type="OrthoDB" id="1720121at2759"/>
<dbReference type="PANTHER" id="PTHR21371">
    <property type="entry name" value="KETOL-ACID REDUCTOISOMERASE, MITOCHONDRIAL"/>
    <property type="match status" value="1"/>
</dbReference>
<evidence type="ECO:0000256" key="1">
    <source>
        <dbReference type="ARBA" id="ARBA00004477"/>
    </source>
</evidence>
<comment type="subcellular location">
    <subcellularLocation>
        <location evidence="1">Endoplasmic reticulum membrane</location>
        <topology evidence="1">Multi-pass membrane protein</topology>
    </subcellularLocation>
</comment>
<evidence type="ECO:0000256" key="4">
    <source>
        <dbReference type="ARBA" id="ARBA00022692"/>
    </source>
</evidence>
<comment type="caution">
    <text evidence="10">The sequence shown here is derived from an EMBL/GenBank/DDBJ whole genome shotgun (WGS) entry which is preliminary data.</text>
</comment>
<dbReference type="Gene3D" id="3.40.50.720">
    <property type="entry name" value="NAD(P)-binding Rossmann-like Domain"/>
    <property type="match status" value="1"/>
</dbReference>
<dbReference type="PROSITE" id="PS51850">
    <property type="entry name" value="KARI_N"/>
    <property type="match status" value="1"/>
</dbReference>
<feature type="chain" id="PRO_5013928609" evidence="8">
    <location>
        <begin position="19"/>
        <end position="289"/>
    </location>
</feature>
<dbReference type="GO" id="GO:0006506">
    <property type="term" value="P:GPI anchor biosynthetic process"/>
    <property type="evidence" value="ECO:0007669"/>
    <property type="project" value="UniProtKB-UniPathway"/>
</dbReference>
<name>A0A2G2XB18_CAPBA</name>
<dbReference type="InterPro" id="IPR013116">
    <property type="entry name" value="KARI_N"/>
</dbReference>
<dbReference type="GO" id="GO:0005789">
    <property type="term" value="C:endoplasmic reticulum membrane"/>
    <property type="evidence" value="ECO:0007669"/>
    <property type="project" value="UniProtKB-SubCell"/>
</dbReference>
<dbReference type="UniPathway" id="UPA00196"/>
<keyword evidence="8" id="KW-0732">Signal</keyword>
<evidence type="ECO:0000256" key="3">
    <source>
        <dbReference type="ARBA" id="ARBA00022502"/>
    </source>
</evidence>
<reference evidence="11" key="2">
    <citation type="journal article" date="2017" name="J. Anim. Genet.">
        <title>Multiple reference genome sequences of hot pepper reveal the massive evolution of plant disease resistance genes by retroduplication.</title>
        <authorList>
            <person name="Kim S."/>
            <person name="Park J."/>
            <person name="Yeom S.-I."/>
            <person name="Kim Y.-M."/>
            <person name="Seo E."/>
            <person name="Kim K.-T."/>
            <person name="Kim M.-S."/>
            <person name="Lee J.M."/>
            <person name="Cheong K."/>
            <person name="Shin H.-S."/>
            <person name="Kim S.-B."/>
            <person name="Han K."/>
            <person name="Lee J."/>
            <person name="Park M."/>
            <person name="Lee H.-A."/>
            <person name="Lee H.-Y."/>
            <person name="Lee Y."/>
            <person name="Oh S."/>
            <person name="Lee J.H."/>
            <person name="Choi E."/>
            <person name="Choi E."/>
            <person name="Lee S.E."/>
            <person name="Jeon J."/>
            <person name="Kim H."/>
            <person name="Choi G."/>
            <person name="Song H."/>
            <person name="Lee J."/>
            <person name="Lee S.-C."/>
            <person name="Kwon J.-K."/>
            <person name="Lee H.-Y."/>
            <person name="Koo N."/>
            <person name="Hong Y."/>
            <person name="Kim R.W."/>
            <person name="Kang W.-H."/>
            <person name="Huh J.H."/>
            <person name="Kang B.-C."/>
            <person name="Yang T.-J."/>
            <person name="Lee Y.-H."/>
            <person name="Bennetzen J.L."/>
            <person name="Choi D."/>
        </authorList>
    </citation>
    <scope>NUCLEOTIDE SEQUENCE [LARGE SCALE GENOMIC DNA]</scope>
    <source>
        <strain evidence="11">cv. PBC81</strain>
    </source>
</reference>
<feature type="signal peptide" evidence="8">
    <location>
        <begin position="1"/>
        <end position="18"/>
    </location>
</feature>
<dbReference type="GO" id="GO:0004455">
    <property type="term" value="F:ketol-acid reductoisomerase activity"/>
    <property type="evidence" value="ECO:0007669"/>
    <property type="project" value="TreeGrafter"/>
</dbReference>
<dbReference type="GO" id="GO:0009099">
    <property type="term" value="P:L-valine biosynthetic process"/>
    <property type="evidence" value="ECO:0007669"/>
    <property type="project" value="TreeGrafter"/>
</dbReference>
<dbReference type="Pfam" id="PF07991">
    <property type="entry name" value="KARI_N"/>
    <property type="match status" value="1"/>
</dbReference>
<keyword evidence="6" id="KW-1133">Transmembrane helix</keyword>
<dbReference type="InterPro" id="IPR011005">
    <property type="entry name" value="Dihydropteroate_synth-like_sf"/>
</dbReference>
<dbReference type="GO" id="GO:0016853">
    <property type="term" value="F:isomerase activity"/>
    <property type="evidence" value="ECO:0007669"/>
    <property type="project" value="UniProtKB-KW"/>
</dbReference>
<dbReference type="GO" id="GO:0009507">
    <property type="term" value="C:chloroplast"/>
    <property type="evidence" value="ECO:0007669"/>
    <property type="project" value="TreeGrafter"/>
</dbReference>
<evidence type="ECO:0000256" key="8">
    <source>
        <dbReference type="SAM" id="SignalP"/>
    </source>
</evidence>
<keyword evidence="11" id="KW-1185">Reference proteome</keyword>
<dbReference type="Pfam" id="PF06699">
    <property type="entry name" value="PIG-F"/>
    <property type="match status" value="1"/>
</dbReference>
<evidence type="ECO:0000259" key="9">
    <source>
        <dbReference type="PROSITE" id="PS51850"/>
    </source>
</evidence>
<evidence type="ECO:0000256" key="7">
    <source>
        <dbReference type="ARBA" id="ARBA00023136"/>
    </source>
</evidence>
<dbReference type="GO" id="GO:0005739">
    <property type="term" value="C:mitochondrion"/>
    <property type="evidence" value="ECO:0007669"/>
    <property type="project" value="TreeGrafter"/>
</dbReference>
<dbReference type="PANTHER" id="PTHR21371:SF1">
    <property type="entry name" value="KETOL-ACID REDUCTOISOMERASE, MITOCHONDRIAL"/>
    <property type="match status" value="1"/>
</dbReference>
<evidence type="ECO:0000256" key="6">
    <source>
        <dbReference type="ARBA" id="ARBA00022989"/>
    </source>
</evidence>
<dbReference type="InterPro" id="IPR009580">
    <property type="entry name" value="GPI_biosynthesis_protein_Pig-F"/>
</dbReference>
<proteinExistence type="predicted"/>
<evidence type="ECO:0000256" key="2">
    <source>
        <dbReference type="ARBA" id="ARBA00004687"/>
    </source>
</evidence>
<dbReference type="InterPro" id="IPR013023">
    <property type="entry name" value="KARI"/>
</dbReference>
<keyword evidence="4" id="KW-0812">Transmembrane</keyword>
<protein>
    <submittedName>
        <fullName evidence="10">Ketol-acid reductoisomerase, chloroplastic</fullName>
    </submittedName>
</protein>
<dbReference type="EMBL" id="MLFT02000002">
    <property type="protein sequence ID" value="PHT54670.1"/>
    <property type="molecule type" value="Genomic_DNA"/>
</dbReference>
<dbReference type="STRING" id="33114.A0A2G2XB18"/>
<organism evidence="10 11">
    <name type="scientific">Capsicum baccatum</name>
    <name type="common">Peruvian pepper</name>
    <dbReference type="NCBI Taxonomy" id="33114"/>
    <lineage>
        <taxon>Eukaryota</taxon>
        <taxon>Viridiplantae</taxon>
        <taxon>Streptophyta</taxon>
        <taxon>Embryophyta</taxon>
        <taxon>Tracheophyta</taxon>
        <taxon>Spermatophyta</taxon>
        <taxon>Magnoliopsida</taxon>
        <taxon>eudicotyledons</taxon>
        <taxon>Gunneridae</taxon>
        <taxon>Pentapetalae</taxon>
        <taxon>asterids</taxon>
        <taxon>lamiids</taxon>
        <taxon>Solanales</taxon>
        <taxon>Solanaceae</taxon>
        <taxon>Solanoideae</taxon>
        <taxon>Capsiceae</taxon>
        <taxon>Capsicum</taxon>
    </lineage>
</organism>
<dbReference type="InterPro" id="IPR036291">
    <property type="entry name" value="NAD(P)-bd_dom_sf"/>
</dbReference>
<sequence length="289" mass="32208">MHSVILVWQFVPVACVFGSSWTDWHRIFAETKPNESTDYMICPSAYGAVIGAWFGAWPMALDCQGFEADNYEKVCSHTNPNSILCLSHGFLLGHLQSIGLDFSKNMSVIVVCPKGMGPPVRRLYVQGKEINGAGINASFSIHQEAYGDNGSLMYHQGYGYAAYITYSPATSPVPTVRHDGQLYGAQHYHYPYFQPVPPISTPYAMSVAPRKGADIVRITVQGKKEVDACFEIKNSLVQKNYNIPPVADIFLLLLLHFEWRSALTKYVSILKTLVLHPLSTVWSLEEPVE</sequence>
<keyword evidence="5" id="KW-0256">Endoplasmic reticulum</keyword>
<accession>A0A2G2XB18</accession>
<evidence type="ECO:0000313" key="11">
    <source>
        <dbReference type="Proteomes" id="UP000224567"/>
    </source>
</evidence>
<comment type="pathway">
    <text evidence="2">Glycolipid biosynthesis; glycosylphosphatidylinositol-anchor biosynthesis.</text>
</comment>
<dbReference type="GO" id="GO:0009097">
    <property type="term" value="P:isoleucine biosynthetic process"/>
    <property type="evidence" value="ECO:0007669"/>
    <property type="project" value="TreeGrafter"/>
</dbReference>
<dbReference type="Gene3D" id="3.20.20.20">
    <property type="entry name" value="Dihydropteroate synthase-like"/>
    <property type="match status" value="1"/>
</dbReference>
<evidence type="ECO:0000313" key="10">
    <source>
        <dbReference type="EMBL" id="PHT54670.1"/>
    </source>
</evidence>
<feature type="domain" description="KARI N-terminal Rossmann" evidence="9">
    <location>
        <begin position="1"/>
        <end position="170"/>
    </location>
</feature>
<dbReference type="Proteomes" id="UP000224567">
    <property type="component" value="Unassembled WGS sequence"/>
</dbReference>
<evidence type="ECO:0000256" key="5">
    <source>
        <dbReference type="ARBA" id="ARBA00022824"/>
    </source>
</evidence>
<gene>
    <name evidence="10" type="ORF">CQW23_03156</name>
</gene>
<reference evidence="10 11" key="1">
    <citation type="journal article" date="2017" name="Genome Biol.">
        <title>New reference genome sequences of hot pepper reveal the massive evolution of plant disease-resistance genes by retroduplication.</title>
        <authorList>
            <person name="Kim S."/>
            <person name="Park J."/>
            <person name="Yeom S.I."/>
            <person name="Kim Y.M."/>
            <person name="Seo E."/>
            <person name="Kim K.T."/>
            <person name="Kim M.S."/>
            <person name="Lee J.M."/>
            <person name="Cheong K."/>
            <person name="Shin H.S."/>
            <person name="Kim S.B."/>
            <person name="Han K."/>
            <person name="Lee J."/>
            <person name="Park M."/>
            <person name="Lee H.A."/>
            <person name="Lee H.Y."/>
            <person name="Lee Y."/>
            <person name="Oh S."/>
            <person name="Lee J.H."/>
            <person name="Choi E."/>
            <person name="Choi E."/>
            <person name="Lee S.E."/>
            <person name="Jeon J."/>
            <person name="Kim H."/>
            <person name="Choi G."/>
            <person name="Song H."/>
            <person name="Lee J."/>
            <person name="Lee S.C."/>
            <person name="Kwon J.K."/>
            <person name="Lee H.Y."/>
            <person name="Koo N."/>
            <person name="Hong Y."/>
            <person name="Kim R.W."/>
            <person name="Kang W.H."/>
            <person name="Huh J.H."/>
            <person name="Kang B.C."/>
            <person name="Yang T.J."/>
            <person name="Lee Y.H."/>
            <person name="Bennetzen J.L."/>
            <person name="Choi D."/>
        </authorList>
    </citation>
    <scope>NUCLEOTIDE SEQUENCE [LARGE SCALE GENOMIC DNA]</scope>
    <source>
        <strain evidence="11">cv. PBC81</strain>
    </source>
</reference>
<keyword evidence="7" id="KW-0472">Membrane</keyword>
<keyword evidence="3" id="KW-0337">GPI-anchor biosynthesis</keyword>
<dbReference type="SUPFAM" id="SSF51735">
    <property type="entry name" value="NAD(P)-binding Rossmann-fold domains"/>
    <property type="match status" value="1"/>
</dbReference>